<keyword evidence="1" id="KW-0812">Transmembrane</keyword>
<protein>
    <submittedName>
        <fullName evidence="2">Uncharacterized protein</fullName>
    </submittedName>
</protein>
<accession>A0A4Q7LRH0</accession>
<evidence type="ECO:0000313" key="3">
    <source>
        <dbReference type="Proteomes" id="UP000293519"/>
    </source>
</evidence>
<keyword evidence="3" id="KW-1185">Reference proteome</keyword>
<proteinExistence type="predicted"/>
<feature type="transmembrane region" description="Helical" evidence="1">
    <location>
        <begin position="22"/>
        <end position="40"/>
    </location>
</feature>
<dbReference type="RefSeq" id="WP_130485042.1">
    <property type="nucleotide sequence ID" value="NZ_SGWW01000002.1"/>
</dbReference>
<comment type="caution">
    <text evidence="2">The sequence shown here is derived from an EMBL/GenBank/DDBJ whole genome shotgun (WGS) entry which is preliminary data.</text>
</comment>
<evidence type="ECO:0000256" key="1">
    <source>
        <dbReference type="SAM" id="Phobius"/>
    </source>
</evidence>
<keyword evidence="1" id="KW-0472">Membrane</keyword>
<feature type="transmembrane region" description="Helical" evidence="1">
    <location>
        <begin position="60"/>
        <end position="83"/>
    </location>
</feature>
<keyword evidence="1" id="KW-1133">Transmembrane helix</keyword>
<organism evidence="2 3">
    <name type="scientific">Microcella putealis</name>
    <dbReference type="NCBI Taxonomy" id="337005"/>
    <lineage>
        <taxon>Bacteria</taxon>
        <taxon>Bacillati</taxon>
        <taxon>Actinomycetota</taxon>
        <taxon>Actinomycetes</taxon>
        <taxon>Micrococcales</taxon>
        <taxon>Microbacteriaceae</taxon>
        <taxon>Microcella</taxon>
    </lineage>
</organism>
<dbReference type="EMBL" id="SGWW01000002">
    <property type="protein sequence ID" value="RZS57475.1"/>
    <property type="molecule type" value="Genomic_DNA"/>
</dbReference>
<dbReference type="OrthoDB" id="5116782at2"/>
<sequence>MSEDADTTPATDAEPRFGAARIAVLVVLGLIAAWFVYDGIGSLVNLPQLFTELGLEAEIPWVALWLGAVQAPVIFAAAALIGARQPVARYALVLIAALAVIAAARLSLIAAATGVITVLPA</sequence>
<evidence type="ECO:0000313" key="2">
    <source>
        <dbReference type="EMBL" id="RZS57475.1"/>
    </source>
</evidence>
<dbReference type="AlphaFoldDB" id="A0A4Q7LRH0"/>
<gene>
    <name evidence="2" type="ORF">EV141_1188</name>
</gene>
<feature type="transmembrane region" description="Helical" evidence="1">
    <location>
        <begin position="90"/>
        <end position="119"/>
    </location>
</feature>
<dbReference type="Proteomes" id="UP000293519">
    <property type="component" value="Unassembled WGS sequence"/>
</dbReference>
<name>A0A4Q7LRH0_9MICO</name>
<reference evidence="2 3" key="1">
    <citation type="journal article" date="2015" name="Stand. Genomic Sci.">
        <title>Genomic Encyclopedia of Bacterial and Archaeal Type Strains, Phase III: the genomes of soil and plant-associated and newly described type strains.</title>
        <authorList>
            <person name="Whitman W.B."/>
            <person name="Woyke T."/>
            <person name="Klenk H.P."/>
            <person name="Zhou Y."/>
            <person name="Lilburn T.G."/>
            <person name="Beck B.J."/>
            <person name="De Vos P."/>
            <person name="Vandamme P."/>
            <person name="Eisen J.A."/>
            <person name="Garrity G."/>
            <person name="Hugenholtz P."/>
            <person name="Kyrpides N.C."/>
        </authorList>
    </citation>
    <scope>NUCLEOTIDE SEQUENCE [LARGE SCALE GENOMIC DNA]</scope>
    <source>
        <strain evidence="2 3">CV2</strain>
    </source>
</reference>